<feature type="binding site" evidence="8">
    <location>
        <position position="284"/>
    </location>
    <ligand>
        <name>FAD</name>
        <dbReference type="ChEBI" id="CHEBI:57692"/>
    </ligand>
</feature>
<dbReference type="PRINTS" id="PR00147">
    <property type="entry name" value="DNAPHOTLYASE"/>
</dbReference>
<dbReference type="InterPro" id="IPR036134">
    <property type="entry name" value="Crypto/Photolyase_FAD-like_sf"/>
</dbReference>
<keyword evidence="6 10" id="KW-0157">Chromophore</keyword>
<accession>A0A2M8QAK1</accession>
<dbReference type="InterPro" id="IPR018394">
    <property type="entry name" value="DNA_photolyase_1_CS_C"/>
</dbReference>
<dbReference type="SUPFAM" id="SSF52425">
    <property type="entry name" value="Cryptochrome/photolyase, N-terminal domain"/>
    <property type="match status" value="1"/>
</dbReference>
<dbReference type="InterPro" id="IPR005101">
    <property type="entry name" value="Cryptochr/Photolyase_FAD-bd"/>
</dbReference>
<keyword evidence="4 8" id="KW-0285">Flavoprotein</keyword>
<comment type="cofactor">
    <cofactor evidence="8">
        <name>FAD</name>
        <dbReference type="ChEBI" id="CHEBI:57692"/>
    </cofactor>
    <text evidence="8">Binds 1 FAD per subunit.</text>
</comment>
<comment type="similarity">
    <text evidence="10">Belongs to the DNA photolyase family.</text>
</comment>
<evidence type="ECO:0000313" key="13">
    <source>
        <dbReference type="Proteomes" id="UP000230790"/>
    </source>
</evidence>
<dbReference type="GO" id="GO:0071949">
    <property type="term" value="F:FAD binding"/>
    <property type="evidence" value="ECO:0007669"/>
    <property type="project" value="TreeGrafter"/>
</dbReference>
<dbReference type="AlphaFoldDB" id="A0A2M8QAK1"/>
<evidence type="ECO:0000256" key="2">
    <source>
        <dbReference type="ARBA" id="ARBA00013149"/>
    </source>
</evidence>
<dbReference type="GO" id="GO:0003904">
    <property type="term" value="F:deoxyribodipyrimidine photo-lyase activity"/>
    <property type="evidence" value="ECO:0007669"/>
    <property type="project" value="UniProtKB-EC"/>
</dbReference>
<dbReference type="InterPro" id="IPR014729">
    <property type="entry name" value="Rossmann-like_a/b/a_fold"/>
</dbReference>
<evidence type="ECO:0000256" key="7">
    <source>
        <dbReference type="ARBA" id="ARBA00033999"/>
    </source>
</evidence>
<dbReference type="GO" id="GO:0003677">
    <property type="term" value="F:DNA binding"/>
    <property type="evidence" value="ECO:0007669"/>
    <property type="project" value="TreeGrafter"/>
</dbReference>
<evidence type="ECO:0000256" key="10">
    <source>
        <dbReference type="RuleBase" id="RU004182"/>
    </source>
</evidence>
<dbReference type="PANTHER" id="PTHR11455">
    <property type="entry name" value="CRYPTOCHROME"/>
    <property type="match status" value="1"/>
</dbReference>
<feature type="site" description="Electron transfer via tryptophanyl radical" evidence="9">
    <location>
        <position position="376"/>
    </location>
</feature>
<dbReference type="Pfam" id="PF00875">
    <property type="entry name" value="DNA_photolyase"/>
    <property type="match status" value="1"/>
</dbReference>
<dbReference type="Gene3D" id="1.25.40.80">
    <property type="match status" value="1"/>
</dbReference>
<sequence>MPIIHWFRRDLRLADNTALNAAARDSEGAVIPTFVLDDNLLKGRDVAPVRVQFMLESLRALDDGLRQRGARLVVLRGDPATELVRLAQVTGASALYFNRDYTPAARRRDKRVVAALQSAGVRVESFKDLVIFEEDELLTASGQPYTVFTPYKKAWLSRITPIQPERAEWRLAPLPDLPAAIFHIPAAAELGFTNTQDGPQGGEPEAMRLLMQFKDSGALQAYSTRRDFPGVEGTSRLSPHLRFGTISPRQCYAVALSTLSYAFPAKRSFSPAASDVKKEGADAWISELIWREFYMQILYHFPHAERANFNRAYDVVRWGSGDAALDEARFAAWCEGRTGYPIVDAAMRQLNRTGWMHNRTRMIVASFLTKDLLLDWRLGERYFMRKLVDGDPASNNGGWQWAASTGTDAQPYFRIFNPKLQSERFDPDGAYIKRWLPELARVPLEYIHAPASMPPLVQAQAGCVIGRDYPAPIVDHATQKEEILRRFKAVKSGS</sequence>
<feature type="domain" description="Photolyase/cryptochrome alpha/beta" evidence="11">
    <location>
        <begin position="1"/>
        <end position="131"/>
    </location>
</feature>
<keyword evidence="12" id="KW-0456">Lyase</keyword>
<evidence type="ECO:0000256" key="3">
    <source>
        <dbReference type="ARBA" id="ARBA00014046"/>
    </source>
</evidence>
<organism evidence="12 13">
    <name type="scientific">Candidatus Thermofonsia Clade 3 bacterium</name>
    <dbReference type="NCBI Taxonomy" id="2364212"/>
    <lineage>
        <taxon>Bacteria</taxon>
        <taxon>Bacillati</taxon>
        <taxon>Chloroflexota</taxon>
        <taxon>Candidatus Thermofontia</taxon>
        <taxon>Candidatus Thermofonsia Clade 3</taxon>
    </lineage>
</organism>
<dbReference type="GO" id="GO:0000719">
    <property type="term" value="P:photoreactive repair"/>
    <property type="evidence" value="ECO:0007669"/>
    <property type="project" value="UniProtKB-ARBA"/>
</dbReference>
<evidence type="ECO:0000256" key="9">
    <source>
        <dbReference type="PIRSR" id="PIRSR602081-2"/>
    </source>
</evidence>
<dbReference type="InterPro" id="IPR002081">
    <property type="entry name" value="Cryptochrome/DNA_photolyase_1"/>
</dbReference>
<evidence type="ECO:0000256" key="1">
    <source>
        <dbReference type="ARBA" id="ARBA00001932"/>
    </source>
</evidence>
<dbReference type="InterPro" id="IPR006050">
    <property type="entry name" value="DNA_photolyase_N"/>
</dbReference>
<comment type="cofactor">
    <cofactor evidence="1">
        <name>(6R)-5,10-methylene-5,6,7,8-tetrahydrofolate</name>
        <dbReference type="ChEBI" id="CHEBI:15636"/>
    </cofactor>
</comment>
<dbReference type="PROSITE" id="PS00394">
    <property type="entry name" value="DNA_PHOTOLYASES_1_1"/>
    <property type="match status" value="1"/>
</dbReference>
<comment type="catalytic activity">
    <reaction evidence="7">
        <text>cyclobutadipyrimidine (in DNA) = 2 pyrimidine residues (in DNA).</text>
        <dbReference type="EC" id="4.1.99.3"/>
    </reaction>
</comment>
<dbReference type="PROSITE" id="PS00691">
    <property type="entry name" value="DNA_PHOTOLYASES_1_2"/>
    <property type="match status" value="1"/>
</dbReference>
<evidence type="ECO:0000256" key="4">
    <source>
        <dbReference type="ARBA" id="ARBA00022630"/>
    </source>
</evidence>
<dbReference type="SUPFAM" id="SSF48173">
    <property type="entry name" value="Cryptochrome/photolyase FAD-binding domain"/>
    <property type="match status" value="1"/>
</dbReference>
<keyword evidence="5 8" id="KW-0274">FAD</keyword>
<dbReference type="Gene3D" id="3.40.50.620">
    <property type="entry name" value="HUPs"/>
    <property type="match status" value="1"/>
</dbReference>
<dbReference type="PANTHER" id="PTHR11455:SF9">
    <property type="entry name" value="CRYPTOCHROME CIRCADIAN CLOCK 5 ISOFORM X1"/>
    <property type="match status" value="1"/>
</dbReference>
<dbReference type="Pfam" id="PF03441">
    <property type="entry name" value="FAD_binding_7"/>
    <property type="match status" value="1"/>
</dbReference>
<dbReference type="GO" id="GO:0009416">
    <property type="term" value="P:response to light stimulus"/>
    <property type="evidence" value="ECO:0007669"/>
    <property type="project" value="TreeGrafter"/>
</dbReference>
<feature type="binding site" evidence="8">
    <location>
        <begin position="287"/>
        <end position="294"/>
    </location>
    <ligand>
        <name>FAD</name>
        <dbReference type="ChEBI" id="CHEBI:57692"/>
    </ligand>
</feature>
<evidence type="ECO:0000256" key="5">
    <source>
        <dbReference type="ARBA" id="ARBA00022827"/>
    </source>
</evidence>
<dbReference type="InterPro" id="IPR036155">
    <property type="entry name" value="Crypto/Photolyase_N_sf"/>
</dbReference>
<dbReference type="Gene3D" id="1.10.579.10">
    <property type="entry name" value="DNA Cyclobutane Dipyrimidine Photolyase, subunit A, domain 3"/>
    <property type="match status" value="1"/>
</dbReference>
<evidence type="ECO:0000313" key="12">
    <source>
        <dbReference type="EMBL" id="PJF46790.1"/>
    </source>
</evidence>
<dbReference type="FunFam" id="1.10.579.10:FF:000003">
    <property type="entry name" value="Deoxyribodipyrimidine photo-lyase"/>
    <property type="match status" value="1"/>
</dbReference>
<feature type="binding site" evidence="8">
    <location>
        <begin position="234"/>
        <end position="238"/>
    </location>
    <ligand>
        <name>FAD</name>
        <dbReference type="ChEBI" id="CHEBI:57692"/>
    </ligand>
</feature>
<evidence type="ECO:0000256" key="8">
    <source>
        <dbReference type="PIRSR" id="PIRSR602081-1"/>
    </source>
</evidence>
<dbReference type="Proteomes" id="UP000230790">
    <property type="component" value="Unassembled WGS sequence"/>
</dbReference>
<feature type="site" description="Electron transfer via tryptophanyl radical" evidence="9">
    <location>
        <position position="399"/>
    </location>
</feature>
<proteinExistence type="inferred from homology"/>
<protein>
    <recommendedName>
        <fullName evidence="3">Deoxyribodipyrimidine photo-lyase</fullName>
        <ecNumber evidence="2">4.1.99.3</ecNumber>
    </recommendedName>
</protein>
<dbReference type="PROSITE" id="PS51645">
    <property type="entry name" value="PHR_CRY_ALPHA_BETA"/>
    <property type="match status" value="1"/>
</dbReference>
<feature type="binding site" evidence="8">
    <location>
        <position position="222"/>
    </location>
    <ligand>
        <name>FAD</name>
        <dbReference type="ChEBI" id="CHEBI:57692"/>
    </ligand>
</feature>
<name>A0A2M8QAK1_9CHLR</name>
<dbReference type="EMBL" id="PGTN01000095">
    <property type="protein sequence ID" value="PJF46790.1"/>
    <property type="molecule type" value="Genomic_DNA"/>
</dbReference>
<gene>
    <name evidence="12" type="ORF">CUN48_12010</name>
</gene>
<feature type="binding site" evidence="8">
    <location>
        <begin position="389"/>
        <end position="391"/>
    </location>
    <ligand>
        <name>FAD</name>
        <dbReference type="ChEBI" id="CHEBI:57692"/>
    </ligand>
</feature>
<reference evidence="12 13" key="1">
    <citation type="submission" date="2017-11" db="EMBL/GenBank/DDBJ databases">
        <title>Evolution of Phototrophy in the Chloroflexi Phylum Driven by Horizontal Gene Transfer.</title>
        <authorList>
            <person name="Ward L.M."/>
            <person name="Hemp J."/>
            <person name="Shih P.M."/>
            <person name="Mcglynn S.E."/>
            <person name="Fischer W."/>
        </authorList>
    </citation>
    <scope>NUCLEOTIDE SEQUENCE [LARGE SCALE GENOMIC DNA]</scope>
    <source>
        <strain evidence="12">JP3_7</strain>
    </source>
</reference>
<evidence type="ECO:0000256" key="6">
    <source>
        <dbReference type="ARBA" id="ARBA00022991"/>
    </source>
</evidence>
<evidence type="ECO:0000259" key="11">
    <source>
        <dbReference type="PROSITE" id="PS51645"/>
    </source>
</evidence>
<feature type="site" description="Electron transfer via tryptophanyl radical" evidence="9">
    <location>
        <position position="318"/>
    </location>
</feature>
<dbReference type="EC" id="4.1.99.3" evidence="2"/>
<comment type="caution">
    <text evidence="12">The sequence shown here is derived from an EMBL/GenBank/DDBJ whole genome shotgun (WGS) entry which is preliminary data.</text>
</comment>